<accession>A0A3M2KWE3</accession>
<organism evidence="9 10">
    <name type="scientific">Nocardia stercoris</name>
    <dbReference type="NCBI Taxonomy" id="2483361"/>
    <lineage>
        <taxon>Bacteria</taxon>
        <taxon>Bacillati</taxon>
        <taxon>Actinomycetota</taxon>
        <taxon>Actinomycetes</taxon>
        <taxon>Mycobacteriales</taxon>
        <taxon>Nocardiaceae</taxon>
        <taxon>Nocardia</taxon>
    </lineage>
</organism>
<evidence type="ECO:0000256" key="1">
    <source>
        <dbReference type="ARBA" id="ARBA00010641"/>
    </source>
</evidence>
<dbReference type="GO" id="GO:0016987">
    <property type="term" value="F:sigma factor activity"/>
    <property type="evidence" value="ECO:0007669"/>
    <property type="project" value="UniProtKB-KW"/>
</dbReference>
<dbReference type="EMBL" id="RFFH01000030">
    <property type="protein sequence ID" value="RMI27815.1"/>
    <property type="molecule type" value="Genomic_DNA"/>
</dbReference>
<dbReference type="Proteomes" id="UP000279275">
    <property type="component" value="Unassembled WGS sequence"/>
</dbReference>
<dbReference type="InterPro" id="IPR013325">
    <property type="entry name" value="RNA_pol_sigma_r2"/>
</dbReference>
<dbReference type="GO" id="GO:0006352">
    <property type="term" value="P:DNA-templated transcription initiation"/>
    <property type="evidence" value="ECO:0007669"/>
    <property type="project" value="InterPro"/>
</dbReference>
<evidence type="ECO:0000256" key="2">
    <source>
        <dbReference type="ARBA" id="ARBA00023015"/>
    </source>
</evidence>
<dbReference type="Gene3D" id="1.10.10.10">
    <property type="entry name" value="Winged helix-like DNA-binding domain superfamily/Winged helix DNA-binding domain"/>
    <property type="match status" value="1"/>
</dbReference>
<evidence type="ECO:0000256" key="4">
    <source>
        <dbReference type="ARBA" id="ARBA00023125"/>
    </source>
</evidence>
<feature type="domain" description="RNA polymerase sigma-70 region 2" evidence="6">
    <location>
        <begin position="10"/>
        <end position="73"/>
    </location>
</feature>
<dbReference type="PANTHER" id="PTHR47756">
    <property type="entry name" value="BLL6612 PROTEIN-RELATED"/>
    <property type="match status" value="1"/>
</dbReference>
<evidence type="ECO:0000259" key="7">
    <source>
        <dbReference type="Pfam" id="PF08281"/>
    </source>
</evidence>
<evidence type="ECO:0000313" key="9">
    <source>
        <dbReference type="EMBL" id="RMI27815.1"/>
    </source>
</evidence>
<gene>
    <name evidence="9" type="ORF">EBN03_32745</name>
</gene>
<dbReference type="Pfam" id="PF04542">
    <property type="entry name" value="Sigma70_r2"/>
    <property type="match status" value="1"/>
</dbReference>
<keyword evidence="5" id="KW-0804">Transcription</keyword>
<keyword evidence="3" id="KW-0731">Sigma factor</keyword>
<dbReference type="InterPro" id="IPR013324">
    <property type="entry name" value="RNA_pol_sigma_r3/r4-like"/>
</dbReference>
<protein>
    <submittedName>
        <fullName evidence="9">RNA polymerase sigma factor</fullName>
    </submittedName>
</protein>
<dbReference type="Gene3D" id="1.10.1740.10">
    <property type="match status" value="1"/>
</dbReference>
<evidence type="ECO:0000259" key="8">
    <source>
        <dbReference type="Pfam" id="PF20239"/>
    </source>
</evidence>
<keyword evidence="4" id="KW-0238">DNA-binding</keyword>
<reference evidence="9 10" key="1">
    <citation type="submission" date="2018-10" db="EMBL/GenBank/DDBJ databases">
        <title>Isolation from cow dung.</title>
        <authorList>
            <person name="Ling L."/>
        </authorList>
    </citation>
    <scope>NUCLEOTIDE SEQUENCE [LARGE SCALE GENOMIC DNA]</scope>
    <source>
        <strain evidence="9 10">NEAU-LL90</strain>
    </source>
</reference>
<evidence type="ECO:0000259" key="6">
    <source>
        <dbReference type="Pfam" id="PF04542"/>
    </source>
</evidence>
<keyword evidence="10" id="KW-1185">Reference proteome</keyword>
<evidence type="ECO:0000256" key="3">
    <source>
        <dbReference type="ARBA" id="ARBA00023082"/>
    </source>
</evidence>
<dbReference type="InterPro" id="IPR007627">
    <property type="entry name" value="RNA_pol_sigma70_r2"/>
</dbReference>
<feature type="domain" description="DUF6596" evidence="8">
    <location>
        <begin position="166"/>
        <end position="266"/>
    </location>
</feature>
<evidence type="ECO:0000313" key="10">
    <source>
        <dbReference type="Proteomes" id="UP000279275"/>
    </source>
</evidence>
<comment type="similarity">
    <text evidence="1">Belongs to the sigma-70 factor family. ECF subfamily.</text>
</comment>
<evidence type="ECO:0000256" key="5">
    <source>
        <dbReference type="ARBA" id="ARBA00023163"/>
    </source>
</evidence>
<comment type="caution">
    <text evidence="9">The sequence shown here is derived from an EMBL/GenBank/DDBJ whole genome shotgun (WGS) entry which is preliminary data.</text>
</comment>
<dbReference type="AlphaFoldDB" id="A0A3M2KWE3"/>
<sequence>MIAREIEDLLRDLAPQVLGALVRRYGHFDLAEDAVQEALLAATTQWPPLPDEPRTWLIRVASRKLIDLLRSEQARREREEVPVAPSGPVSAQDDSLILLFMCCHPALPRTGQIALTLRAVGGLTTGEIARALFAPEATMGQRISRAKKTIKQSGVSFAMPAEHAERLDAVLQVLYLIFNEGYTSTSGPVLARVELSTEAVRLARMLHRSLPGDGEVAGLLALMLLTDARRAARTGPGDVLIPMAEQDRTLWDRAQIAEGAALVTAAMSRNKPGPYQIQAAIAAVHDEAPTPDATDWEQILALYTLLDQMSDNPMVTLNRVVALAMARGVPTGLTLLEQLRTDRILAEHHRFAAVEAHLAELAGDLELAAEQYRSAAHRTLSEPERRYLVTKAARLES</sequence>
<dbReference type="OrthoDB" id="9780299at2"/>
<keyword evidence="2" id="KW-0805">Transcription regulation</keyword>
<proteinExistence type="inferred from homology"/>
<dbReference type="Pfam" id="PF20239">
    <property type="entry name" value="DUF6596"/>
    <property type="match status" value="1"/>
</dbReference>
<dbReference type="Pfam" id="PF08281">
    <property type="entry name" value="Sigma70_r4_2"/>
    <property type="match status" value="1"/>
</dbReference>
<dbReference type="RefSeq" id="WP_122192050.1">
    <property type="nucleotide sequence ID" value="NZ_RFFH01000030.1"/>
</dbReference>
<dbReference type="SUPFAM" id="SSF88946">
    <property type="entry name" value="Sigma2 domain of RNA polymerase sigma factors"/>
    <property type="match status" value="1"/>
</dbReference>
<dbReference type="GO" id="GO:0003677">
    <property type="term" value="F:DNA binding"/>
    <property type="evidence" value="ECO:0007669"/>
    <property type="project" value="UniProtKB-KW"/>
</dbReference>
<dbReference type="InterPro" id="IPR013249">
    <property type="entry name" value="RNA_pol_sigma70_r4_t2"/>
</dbReference>
<dbReference type="SUPFAM" id="SSF88659">
    <property type="entry name" value="Sigma3 and sigma4 domains of RNA polymerase sigma factors"/>
    <property type="match status" value="1"/>
</dbReference>
<dbReference type="PANTHER" id="PTHR47756:SF2">
    <property type="entry name" value="BLL6612 PROTEIN"/>
    <property type="match status" value="1"/>
</dbReference>
<dbReference type="InterPro" id="IPR046531">
    <property type="entry name" value="DUF6596"/>
</dbReference>
<feature type="domain" description="RNA polymerase sigma factor 70 region 4 type 2" evidence="7">
    <location>
        <begin position="99"/>
        <end position="149"/>
    </location>
</feature>
<name>A0A3M2KWE3_9NOCA</name>
<dbReference type="InterPro" id="IPR036388">
    <property type="entry name" value="WH-like_DNA-bd_sf"/>
</dbReference>